<accession>A0ABX7T4R2</accession>
<dbReference type="EMBL" id="CP071794">
    <property type="protein sequence ID" value="QTD54973.1"/>
    <property type="molecule type" value="Genomic_DNA"/>
</dbReference>
<proteinExistence type="predicted"/>
<dbReference type="RefSeq" id="WP_207986801.1">
    <property type="nucleotide sequence ID" value="NZ_CP071794.1"/>
</dbReference>
<evidence type="ECO:0000256" key="1">
    <source>
        <dbReference type="SAM" id="SignalP"/>
    </source>
</evidence>
<dbReference type="Proteomes" id="UP000663923">
    <property type="component" value="Chromosome"/>
</dbReference>
<reference evidence="2 3" key="1">
    <citation type="submission" date="2021-03" db="EMBL/GenBank/DDBJ databases">
        <title>Complete genome of Parasphingorhabdus_sp.JHSY0214.</title>
        <authorList>
            <person name="Yoo J.H."/>
            <person name="Bae J.W."/>
        </authorList>
    </citation>
    <scope>NUCLEOTIDE SEQUENCE [LARGE SCALE GENOMIC DNA]</scope>
    <source>
        <strain evidence="2 3">JHSY0214</strain>
    </source>
</reference>
<feature type="signal peptide" evidence="1">
    <location>
        <begin position="1"/>
        <end position="28"/>
    </location>
</feature>
<protein>
    <submittedName>
        <fullName evidence="2">Uncharacterized protein</fullName>
    </submittedName>
</protein>
<feature type="chain" id="PRO_5047467171" evidence="1">
    <location>
        <begin position="29"/>
        <end position="171"/>
    </location>
</feature>
<keyword evidence="3" id="KW-1185">Reference proteome</keyword>
<organism evidence="2 3">
    <name type="scientific">Parasphingorhabdus cellanae</name>
    <dbReference type="NCBI Taxonomy" id="2806553"/>
    <lineage>
        <taxon>Bacteria</taxon>
        <taxon>Pseudomonadati</taxon>
        <taxon>Pseudomonadota</taxon>
        <taxon>Alphaproteobacteria</taxon>
        <taxon>Sphingomonadales</taxon>
        <taxon>Sphingomonadaceae</taxon>
        <taxon>Parasphingorhabdus</taxon>
    </lineage>
</organism>
<sequence>MFTPKYINIFSYIVIALSAASLSGLSLADTVLDSMKVQQIASAPTEPVERFRLGQNAFEWPSNTRATAIRTVRSVSFHQNDKIGRYQNGFRLLVPNEPALKSERLRLEQEEKWYAEYFANADDVSSEYQRTQANWPEETEPAREIELGHVSTVEDSNIEPVTGKETIALSE</sequence>
<evidence type="ECO:0000313" key="3">
    <source>
        <dbReference type="Proteomes" id="UP000663923"/>
    </source>
</evidence>
<gene>
    <name evidence="2" type="ORF">J4G78_12085</name>
</gene>
<evidence type="ECO:0000313" key="2">
    <source>
        <dbReference type="EMBL" id="QTD54973.1"/>
    </source>
</evidence>
<keyword evidence="1" id="KW-0732">Signal</keyword>
<name>A0ABX7T4R2_9SPHN</name>